<gene>
    <name evidence="1" type="ORF">GWI33_016154</name>
</gene>
<name>A0A834HZA2_RHYFE</name>
<proteinExistence type="predicted"/>
<evidence type="ECO:0000313" key="1">
    <source>
        <dbReference type="EMBL" id="KAF7270909.1"/>
    </source>
</evidence>
<accession>A0A834HZA2</accession>
<organism evidence="1 2">
    <name type="scientific">Rhynchophorus ferrugineus</name>
    <name type="common">Red palm weevil</name>
    <name type="synonym">Curculio ferrugineus</name>
    <dbReference type="NCBI Taxonomy" id="354439"/>
    <lineage>
        <taxon>Eukaryota</taxon>
        <taxon>Metazoa</taxon>
        <taxon>Ecdysozoa</taxon>
        <taxon>Arthropoda</taxon>
        <taxon>Hexapoda</taxon>
        <taxon>Insecta</taxon>
        <taxon>Pterygota</taxon>
        <taxon>Neoptera</taxon>
        <taxon>Endopterygota</taxon>
        <taxon>Coleoptera</taxon>
        <taxon>Polyphaga</taxon>
        <taxon>Cucujiformia</taxon>
        <taxon>Curculionidae</taxon>
        <taxon>Dryophthorinae</taxon>
        <taxon>Rhynchophorus</taxon>
    </lineage>
</organism>
<evidence type="ECO:0000313" key="2">
    <source>
        <dbReference type="Proteomes" id="UP000625711"/>
    </source>
</evidence>
<dbReference type="AlphaFoldDB" id="A0A834HZA2"/>
<reference evidence="1" key="1">
    <citation type="submission" date="2020-08" db="EMBL/GenBank/DDBJ databases">
        <title>Genome sequencing and assembly of the red palm weevil Rhynchophorus ferrugineus.</title>
        <authorList>
            <person name="Dias G.B."/>
            <person name="Bergman C.M."/>
            <person name="Manee M."/>
        </authorList>
    </citation>
    <scope>NUCLEOTIDE SEQUENCE</scope>
    <source>
        <strain evidence="1">AA-2017</strain>
        <tissue evidence="1">Whole larva</tissue>
    </source>
</reference>
<dbReference type="EMBL" id="JAACXV010014044">
    <property type="protein sequence ID" value="KAF7270909.1"/>
    <property type="molecule type" value="Genomic_DNA"/>
</dbReference>
<comment type="caution">
    <text evidence="1">The sequence shown here is derived from an EMBL/GenBank/DDBJ whole genome shotgun (WGS) entry which is preliminary data.</text>
</comment>
<sequence length="80" mass="9188">MFLKLEYTHPEYYRPKCVRPLFNKDAVASCNLNSVKNHIEIDKHVFLTTSLCQEPDHTIPESISKGSRGLILLMLLNDLS</sequence>
<dbReference type="Proteomes" id="UP000625711">
    <property type="component" value="Unassembled WGS sequence"/>
</dbReference>
<keyword evidence="2" id="KW-1185">Reference proteome</keyword>
<protein>
    <submittedName>
        <fullName evidence="1">Uncharacterized protein</fullName>
    </submittedName>
</protein>